<evidence type="ECO:0000256" key="1">
    <source>
        <dbReference type="SAM" id="MobiDB-lite"/>
    </source>
</evidence>
<feature type="region of interest" description="Disordered" evidence="1">
    <location>
        <begin position="47"/>
        <end position="68"/>
    </location>
</feature>
<name>A0A914NB36_MELIC</name>
<protein>
    <submittedName>
        <fullName evidence="3">Uncharacterized protein</fullName>
    </submittedName>
</protein>
<proteinExistence type="predicted"/>
<feature type="region of interest" description="Disordered" evidence="1">
    <location>
        <begin position="1"/>
        <end position="34"/>
    </location>
</feature>
<dbReference type="Proteomes" id="UP000887563">
    <property type="component" value="Unplaced"/>
</dbReference>
<sequence>MSESEQISNEEEEEDGVEDENIDLVLDEDDELESSLTTALLNEERDQRLHGFLQHQQKQQQQSGHLTA</sequence>
<organism evidence="2 3">
    <name type="scientific">Meloidogyne incognita</name>
    <name type="common">Southern root-knot nematode worm</name>
    <name type="synonym">Oxyuris incognita</name>
    <dbReference type="NCBI Taxonomy" id="6306"/>
    <lineage>
        <taxon>Eukaryota</taxon>
        <taxon>Metazoa</taxon>
        <taxon>Ecdysozoa</taxon>
        <taxon>Nematoda</taxon>
        <taxon>Chromadorea</taxon>
        <taxon>Rhabditida</taxon>
        <taxon>Tylenchina</taxon>
        <taxon>Tylenchomorpha</taxon>
        <taxon>Tylenchoidea</taxon>
        <taxon>Meloidogynidae</taxon>
        <taxon>Meloidogyninae</taxon>
        <taxon>Meloidogyne</taxon>
        <taxon>Meloidogyne incognita group</taxon>
    </lineage>
</organism>
<dbReference type="WBParaSite" id="Minc3s04624g36691">
    <property type="protein sequence ID" value="Minc3s04624g36691"/>
    <property type="gene ID" value="Minc3s04624g36691"/>
</dbReference>
<dbReference type="AlphaFoldDB" id="A0A914NB36"/>
<accession>A0A914NB36</accession>
<keyword evidence="2" id="KW-1185">Reference proteome</keyword>
<reference evidence="3" key="1">
    <citation type="submission" date="2022-11" db="UniProtKB">
        <authorList>
            <consortium name="WormBaseParasite"/>
        </authorList>
    </citation>
    <scope>IDENTIFICATION</scope>
</reference>
<evidence type="ECO:0000313" key="2">
    <source>
        <dbReference type="Proteomes" id="UP000887563"/>
    </source>
</evidence>
<evidence type="ECO:0000313" key="3">
    <source>
        <dbReference type="WBParaSite" id="Minc3s04624g36691"/>
    </source>
</evidence>
<feature type="compositionally biased region" description="Acidic residues" evidence="1">
    <location>
        <begin position="8"/>
        <end position="33"/>
    </location>
</feature>